<evidence type="ECO:0000313" key="2">
    <source>
        <dbReference type="EMBL" id="RDX74556.1"/>
    </source>
</evidence>
<proteinExistence type="predicted"/>
<reference evidence="2" key="1">
    <citation type="submission" date="2018-05" db="EMBL/GenBank/DDBJ databases">
        <title>Draft genome of Mucuna pruriens seed.</title>
        <authorList>
            <person name="Nnadi N.E."/>
            <person name="Vos R."/>
            <person name="Hasami M.H."/>
            <person name="Devisetty U.K."/>
            <person name="Aguiy J.C."/>
        </authorList>
    </citation>
    <scope>NUCLEOTIDE SEQUENCE [LARGE SCALE GENOMIC DNA]</scope>
    <source>
        <strain evidence="2">JCA_2017</strain>
    </source>
</reference>
<organism evidence="2 3">
    <name type="scientific">Mucuna pruriens</name>
    <name type="common">Velvet bean</name>
    <name type="synonym">Dolichos pruriens</name>
    <dbReference type="NCBI Taxonomy" id="157652"/>
    <lineage>
        <taxon>Eukaryota</taxon>
        <taxon>Viridiplantae</taxon>
        <taxon>Streptophyta</taxon>
        <taxon>Embryophyta</taxon>
        <taxon>Tracheophyta</taxon>
        <taxon>Spermatophyta</taxon>
        <taxon>Magnoliopsida</taxon>
        <taxon>eudicotyledons</taxon>
        <taxon>Gunneridae</taxon>
        <taxon>Pentapetalae</taxon>
        <taxon>rosids</taxon>
        <taxon>fabids</taxon>
        <taxon>Fabales</taxon>
        <taxon>Fabaceae</taxon>
        <taxon>Papilionoideae</taxon>
        <taxon>50 kb inversion clade</taxon>
        <taxon>NPAAA clade</taxon>
        <taxon>indigoferoid/millettioid clade</taxon>
        <taxon>Phaseoleae</taxon>
        <taxon>Mucuna</taxon>
    </lineage>
</organism>
<evidence type="ECO:0000256" key="1">
    <source>
        <dbReference type="SAM" id="MobiDB-lite"/>
    </source>
</evidence>
<name>A0A371F8D7_MUCPR</name>
<comment type="caution">
    <text evidence="2">The sequence shown here is derived from an EMBL/GenBank/DDBJ whole genome shotgun (WGS) entry which is preliminary data.</text>
</comment>
<gene>
    <name evidence="2" type="ORF">CR513_45689</name>
</gene>
<accession>A0A371F8D7</accession>
<sequence length="852" mass="96413">MINLNLRGVEELWNRFSSGSRSSVGETPRLLICFGCGENLTCFVCPKAESTSAQKEHLGPKEMVQARTDISGENHSKKQGTTHDYRKSVSLDRGGIWSGFGKLEAVEGDRSKPQCLAITGAPLPSFQGDRRGSEARDMGRIKCRDWFQDPQRREEQWGQSLPRTPKFIPLRPESSLSRVEELLPTVFSTSRITPDLAQNQNELDFNNFLLELNGIERETSLTTSVCGSVCPKSVLKESAPILPAGRFLDFPVENFCLAICLGVVCCSNSVYHPILVEKRGHGSIVEATTLVTYERFWHTKPGENMSTNHGVDALMCRSCSFRNSSRMGIGSLSLSILLKWSAIEFSTPFLSLISMSNSWRRSIYRISIGLAFGFFNKYFSAAWSENIIILESRRPSPWFWMHRQSRALVGRLQLFGRGQLLMPNWMHRTSVQMAGPSLVLAGQGRMHASNELTYTVKSSMNTSMQSCSRSEKMLVMHRWNVLVHYKPKSENHDQPQPSGTKELWNCFWNGSRSSVGEIPEDIARIVHPKRDETKKGKAAKSYKLQQKYSTKLQNKKSSRVDQGQQKSLSRDEFVPARPTPSRPSQIRLGSPCLAAQQPNKERSNCVVHVSYPAQRPPQCQLSCHVTLRESATPLWKIFIGNQSNSVASVCAQPRPSRIVLYQEHLGLVSAESNSASTEESQYSTSQLLHHFASHQFTTKHIRVKRLEKRASSNWRRCRGHKSSTDPLYAFDPEIELTLRRLRKIRNAVVNTSSSIDSVADSNQFYTDNFVSSSNIFAEPEQMENNDRTLKELATPDVVYQPWCIQYPQLEPAQTYELKSSLIHLLPKFHGLVGEDPHKYLKEFHVVFSTMRP</sequence>
<dbReference type="OrthoDB" id="1305902at2759"/>
<keyword evidence="3" id="KW-1185">Reference proteome</keyword>
<dbReference type="AlphaFoldDB" id="A0A371F8D7"/>
<protein>
    <submittedName>
        <fullName evidence="2">Uncharacterized protein</fullName>
    </submittedName>
</protein>
<feature type="non-terminal residue" evidence="2">
    <location>
        <position position="852"/>
    </location>
</feature>
<feature type="compositionally biased region" description="Polar residues" evidence="1">
    <location>
        <begin position="543"/>
        <end position="552"/>
    </location>
</feature>
<dbReference type="EMBL" id="QJKJ01010140">
    <property type="protein sequence ID" value="RDX74556.1"/>
    <property type="molecule type" value="Genomic_DNA"/>
</dbReference>
<evidence type="ECO:0000313" key="3">
    <source>
        <dbReference type="Proteomes" id="UP000257109"/>
    </source>
</evidence>
<feature type="region of interest" description="Disordered" evidence="1">
    <location>
        <begin position="527"/>
        <end position="587"/>
    </location>
</feature>
<dbReference type="Proteomes" id="UP000257109">
    <property type="component" value="Unassembled WGS sequence"/>
</dbReference>